<dbReference type="Pfam" id="PF25942">
    <property type="entry name" value="Ig_halo"/>
    <property type="match status" value="1"/>
</dbReference>
<dbReference type="InterPro" id="IPR058929">
    <property type="entry name" value="Ig_halo"/>
</dbReference>
<feature type="region of interest" description="Disordered" evidence="1">
    <location>
        <begin position="1"/>
        <end position="24"/>
    </location>
</feature>
<sequence length="123" mass="13852">MPSQQDLHHPRSHGRLQETTQVFDPGRTEDVLIRNYDHQRGYDLTLVVLTQAGETAFQNRYYLQPGETVSECDLLPSDDYEIAVTLDNTQEASRRYRIDSSPDHTAVIEIGNGALSLTAGLYS</sequence>
<accession>A0A1H3JHV2</accession>
<evidence type="ECO:0000259" key="2">
    <source>
        <dbReference type="Pfam" id="PF25942"/>
    </source>
</evidence>
<keyword evidence="4" id="KW-1185">Reference proteome</keyword>
<dbReference type="AlphaFoldDB" id="A0A1H3JHV2"/>
<protein>
    <recommendedName>
        <fullName evidence="2">Ig-like domain-containing protein</fullName>
    </recommendedName>
</protein>
<proteinExistence type="predicted"/>
<organism evidence="3 4">
    <name type="scientific">Halopenitus persicus</name>
    <dbReference type="NCBI Taxonomy" id="1048396"/>
    <lineage>
        <taxon>Archaea</taxon>
        <taxon>Methanobacteriati</taxon>
        <taxon>Methanobacteriota</taxon>
        <taxon>Stenosarchaea group</taxon>
        <taxon>Halobacteria</taxon>
        <taxon>Halobacteriales</taxon>
        <taxon>Haloferacaceae</taxon>
        <taxon>Halopenitus</taxon>
    </lineage>
</organism>
<evidence type="ECO:0000313" key="4">
    <source>
        <dbReference type="Proteomes" id="UP000199079"/>
    </source>
</evidence>
<dbReference type="Proteomes" id="UP000199079">
    <property type="component" value="Unassembled WGS sequence"/>
</dbReference>
<feature type="domain" description="Ig-like" evidence="2">
    <location>
        <begin position="40"/>
        <end position="119"/>
    </location>
</feature>
<dbReference type="OrthoDB" id="301210at2157"/>
<dbReference type="RefSeq" id="WP_021074143.1">
    <property type="nucleotide sequence ID" value="NZ_FNPC01000005.1"/>
</dbReference>
<name>A0A1H3JHV2_9EURY</name>
<dbReference type="GeneID" id="43837726"/>
<evidence type="ECO:0000256" key="1">
    <source>
        <dbReference type="SAM" id="MobiDB-lite"/>
    </source>
</evidence>
<evidence type="ECO:0000313" key="3">
    <source>
        <dbReference type="EMBL" id="SDY39085.1"/>
    </source>
</evidence>
<reference evidence="4" key="1">
    <citation type="submission" date="2016-10" db="EMBL/GenBank/DDBJ databases">
        <authorList>
            <person name="Varghese N."/>
            <person name="Submissions S."/>
        </authorList>
    </citation>
    <scope>NUCLEOTIDE SEQUENCE [LARGE SCALE GENOMIC DNA]</scope>
    <source>
        <strain evidence="4">DC30,IBRC 10041,KCTC 4046</strain>
    </source>
</reference>
<dbReference type="EMBL" id="FNPC01000005">
    <property type="protein sequence ID" value="SDY39085.1"/>
    <property type="molecule type" value="Genomic_DNA"/>
</dbReference>
<gene>
    <name evidence="3" type="ORF">SAMN05216564_1053</name>
</gene>